<dbReference type="AlphaFoldDB" id="A0A7R8YRQ4"/>
<feature type="chain" id="PRO_5031220080" evidence="1">
    <location>
        <begin position="17"/>
        <end position="91"/>
    </location>
</feature>
<organism evidence="2 3">
    <name type="scientific">Hermetia illucens</name>
    <name type="common">Black soldier fly</name>
    <dbReference type="NCBI Taxonomy" id="343691"/>
    <lineage>
        <taxon>Eukaryota</taxon>
        <taxon>Metazoa</taxon>
        <taxon>Ecdysozoa</taxon>
        <taxon>Arthropoda</taxon>
        <taxon>Hexapoda</taxon>
        <taxon>Insecta</taxon>
        <taxon>Pterygota</taxon>
        <taxon>Neoptera</taxon>
        <taxon>Endopterygota</taxon>
        <taxon>Diptera</taxon>
        <taxon>Brachycera</taxon>
        <taxon>Stratiomyomorpha</taxon>
        <taxon>Stratiomyidae</taxon>
        <taxon>Hermetiinae</taxon>
        <taxon>Hermetia</taxon>
    </lineage>
</organism>
<dbReference type="Proteomes" id="UP000594454">
    <property type="component" value="Chromosome 2"/>
</dbReference>
<dbReference type="InParanoid" id="A0A7R8YRQ4"/>
<keyword evidence="3" id="KW-1185">Reference proteome</keyword>
<protein>
    <submittedName>
        <fullName evidence="2">Uncharacterized protein</fullName>
    </submittedName>
</protein>
<name>A0A7R8YRQ4_HERIL</name>
<accession>A0A7R8YRQ4</accession>
<reference evidence="2 3" key="1">
    <citation type="submission" date="2020-11" db="EMBL/GenBank/DDBJ databases">
        <authorList>
            <person name="Wallbank WR R."/>
            <person name="Pardo Diaz C."/>
            <person name="Kozak K."/>
            <person name="Martin S."/>
            <person name="Jiggins C."/>
            <person name="Moest M."/>
            <person name="Warren A I."/>
            <person name="Generalovic N T."/>
            <person name="Byers J.R.P. K."/>
            <person name="Montejo-Kovacevich G."/>
            <person name="Yen C E."/>
        </authorList>
    </citation>
    <scope>NUCLEOTIDE SEQUENCE [LARGE SCALE GENOMIC DNA]</scope>
</reference>
<keyword evidence="1" id="KW-0732">Signal</keyword>
<gene>
    <name evidence="2" type="ORF">HERILL_LOCUS5727</name>
</gene>
<sequence length="91" mass="9384">MMKFVALFALIAVASAVPSPLVATPLLAKLSPQPEAPANTEHATHVAAAVPIAQTIAYSAPIIAPAPITYAAGYALGYPTPIEAHSYRIAY</sequence>
<dbReference type="EMBL" id="LR899010">
    <property type="protein sequence ID" value="CAD7082711.1"/>
    <property type="molecule type" value="Genomic_DNA"/>
</dbReference>
<evidence type="ECO:0000313" key="2">
    <source>
        <dbReference type="EMBL" id="CAD7082711.1"/>
    </source>
</evidence>
<proteinExistence type="predicted"/>
<evidence type="ECO:0000313" key="3">
    <source>
        <dbReference type="Proteomes" id="UP000594454"/>
    </source>
</evidence>
<evidence type="ECO:0000256" key="1">
    <source>
        <dbReference type="SAM" id="SignalP"/>
    </source>
</evidence>
<feature type="signal peptide" evidence="1">
    <location>
        <begin position="1"/>
        <end position="16"/>
    </location>
</feature>